<dbReference type="GO" id="GO:0005615">
    <property type="term" value="C:extracellular space"/>
    <property type="evidence" value="ECO:0007669"/>
    <property type="project" value="TreeGrafter"/>
</dbReference>
<evidence type="ECO:0000259" key="7">
    <source>
        <dbReference type="PROSITE" id="PS50041"/>
    </source>
</evidence>
<comment type="caution">
    <text evidence="8">The sequence shown here is derived from an EMBL/GenBank/DDBJ whole genome shotgun (WGS) entry which is preliminary data.</text>
</comment>
<evidence type="ECO:0000256" key="3">
    <source>
        <dbReference type="ARBA" id="ARBA00022729"/>
    </source>
</evidence>
<dbReference type="InterPro" id="IPR016187">
    <property type="entry name" value="CTDL_fold"/>
</dbReference>
<feature type="domain" description="C-type lectin" evidence="7">
    <location>
        <begin position="383"/>
        <end position="506"/>
    </location>
</feature>
<dbReference type="InterPro" id="IPR018378">
    <property type="entry name" value="C-type_lectin_CS"/>
</dbReference>
<dbReference type="Gene3D" id="3.10.100.10">
    <property type="entry name" value="Mannose-Binding Protein A, subunit A"/>
    <property type="match status" value="3"/>
</dbReference>
<dbReference type="SUPFAM" id="SSF57302">
    <property type="entry name" value="Snake toxin-like"/>
    <property type="match status" value="1"/>
</dbReference>
<dbReference type="InterPro" id="IPR016186">
    <property type="entry name" value="C-type_lectin-like/link_sf"/>
</dbReference>
<dbReference type="InterPro" id="IPR001304">
    <property type="entry name" value="C-type_lectin-like"/>
</dbReference>
<organism evidence="8 9">
    <name type="scientific">Dreissena polymorpha</name>
    <name type="common">Zebra mussel</name>
    <name type="synonym">Mytilus polymorpha</name>
    <dbReference type="NCBI Taxonomy" id="45954"/>
    <lineage>
        <taxon>Eukaryota</taxon>
        <taxon>Metazoa</taxon>
        <taxon>Spiralia</taxon>
        <taxon>Lophotrochozoa</taxon>
        <taxon>Mollusca</taxon>
        <taxon>Bivalvia</taxon>
        <taxon>Autobranchia</taxon>
        <taxon>Heteroconchia</taxon>
        <taxon>Euheterodonta</taxon>
        <taxon>Imparidentia</taxon>
        <taxon>Neoheterodontei</taxon>
        <taxon>Myida</taxon>
        <taxon>Dreissenoidea</taxon>
        <taxon>Dreissenidae</taxon>
        <taxon>Dreissena</taxon>
    </lineage>
</organism>
<keyword evidence="4" id="KW-0430">Lectin</keyword>
<keyword evidence="9" id="KW-1185">Reference proteome</keyword>
<keyword evidence="5" id="KW-1015">Disulfide bond</keyword>
<reference evidence="8" key="2">
    <citation type="submission" date="2020-11" db="EMBL/GenBank/DDBJ databases">
        <authorList>
            <person name="McCartney M.A."/>
            <person name="Auch B."/>
            <person name="Kono T."/>
            <person name="Mallez S."/>
            <person name="Becker A."/>
            <person name="Gohl D.M."/>
            <person name="Silverstein K.A.T."/>
            <person name="Koren S."/>
            <person name="Bechman K.B."/>
            <person name="Herman A."/>
            <person name="Abrahante J.E."/>
            <person name="Garbe J."/>
        </authorList>
    </citation>
    <scope>NUCLEOTIDE SEQUENCE</scope>
    <source>
        <strain evidence="8">Duluth1</strain>
        <tissue evidence="8">Whole animal</tissue>
    </source>
</reference>
<gene>
    <name evidence="8" type="ORF">DPMN_030701</name>
</gene>
<comment type="subcellular location">
    <subcellularLocation>
        <location evidence="1">Secreted</location>
    </subcellularLocation>
</comment>
<dbReference type="PANTHER" id="PTHR22799:SF1">
    <property type="entry name" value="C-TYPE LECTIN DOMAIN FAMILY 11 MEMBER A"/>
    <property type="match status" value="1"/>
</dbReference>
<evidence type="ECO:0000256" key="5">
    <source>
        <dbReference type="ARBA" id="ARBA00023157"/>
    </source>
</evidence>
<dbReference type="InterPro" id="IPR045860">
    <property type="entry name" value="Snake_toxin-like_sf"/>
</dbReference>
<sequence length="644" mass="73343">MCLFRVNRWTIFLSCSNFFQMCAVQQIVSDSGHLFYDVGCSSAEKCSHKRSAFSNADNVAGDVIICSECCSGNFCNMQGCGTKYLNAQRGPICFACVIQATFDSCELITSCGKDQVCFVSKFVNQLNSLQRYSSGCTYQQQCTVEATNHSNSGMQCCSDDFCNNEYEETPTSTPLHTVTPTTAATVAPTAALKSTTTFRAPTTTTTHSVYVRPTLTVQEKVRLCSLLGYMFYEDIDMCIRVDEDEKTWSQARQVCMQDGGDLAMFIHVTPPQLERWSNGHLKPGQYALQYLVGATDMNHEGNWTWLDGTQVDHLLFLSGEPNHQNEENCASIFQRNGHTLLNDDVCETAMPFICSINLQAMADVFVKPVNRLCRNDGYTPIPSMGLCYKIYNQERRSQGDARAMCLHGGADLLQIQSREEEKYFQGLNYEHKDGDLYRYWLGAQRSGDQFYWFNGHVVGGDLQWDDGEPNNYKGLENCLNFRYASEIRNIGLNDDNCNTGYFFICEEKCPNTSYRYFQRSSLQLCFHAVYENLTWTEARAYCQNEHSTLLEPETPQYVEFFQLYMHSAHHETQFWVGAEFRSAQQKYYWLTHGRPISNDMWQSGTTISNQTACVAMSRSYVDGSWGLRTQLCTARNAFICQYLW</sequence>
<dbReference type="GO" id="GO:0008083">
    <property type="term" value="F:growth factor activity"/>
    <property type="evidence" value="ECO:0007669"/>
    <property type="project" value="TreeGrafter"/>
</dbReference>
<reference evidence="8" key="1">
    <citation type="journal article" date="2019" name="bioRxiv">
        <title>The Genome of the Zebra Mussel, Dreissena polymorpha: A Resource for Invasive Species Research.</title>
        <authorList>
            <person name="McCartney M.A."/>
            <person name="Auch B."/>
            <person name="Kono T."/>
            <person name="Mallez S."/>
            <person name="Zhang Y."/>
            <person name="Obille A."/>
            <person name="Becker A."/>
            <person name="Abrahante J.E."/>
            <person name="Garbe J."/>
            <person name="Badalamenti J.P."/>
            <person name="Herman A."/>
            <person name="Mangelson H."/>
            <person name="Liachko I."/>
            <person name="Sullivan S."/>
            <person name="Sone E.D."/>
            <person name="Koren S."/>
            <person name="Silverstein K.A.T."/>
            <person name="Beckman K.B."/>
            <person name="Gohl D.M."/>
        </authorList>
    </citation>
    <scope>NUCLEOTIDE SEQUENCE</scope>
    <source>
        <strain evidence="8">Duluth1</strain>
        <tissue evidence="8">Whole animal</tissue>
    </source>
</reference>
<evidence type="ECO:0000313" key="8">
    <source>
        <dbReference type="EMBL" id="KAH3867569.1"/>
    </source>
</evidence>
<keyword evidence="3 6" id="KW-0732">Signal</keyword>
<dbReference type="GO" id="GO:0030246">
    <property type="term" value="F:carbohydrate binding"/>
    <property type="evidence" value="ECO:0007669"/>
    <property type="project" value="UniProtKB-KW"/>
</dbReference>
<evidence type="ECO:0000256" key="6">
    <source>
        <dbReference type="SAM" id="SignalP"/>
    </source>
</evidence>
<feature type="domain" description="C-type lectin" evidence="7">
    <location>
        <begin position="525"/>
        <end position="641"/>
    </location>
</feature>
<dbReference type="PROSITE" id="PS50041">
    <property type="entry name" value="C_TYPE_LECTIN_2"/>
    <property type="match status" value="3"/>
</dbReference>
<dbReference type="PROSITE" id="PS00615">
    <property type="entry name" value="C_TYPE_LECTIN_1"/>
    <property type="match status" value="2"/>
</dbReference>
<proteinExistence type="predicted"/>
<keyword evidence="2" id="KW-0964">Secreted</keyword>
<evidence type="ECO:0000256" key="1">
    <source>
        <dbReference type="ARBA" id="ARBA00004613"/>
    </source>
</evidence>
<dbReference type="CDD" id="cd00037">
    <property type="entry name" value="CLECT"/>
    <property type="match status" value="3"/>
</dbReference>
<feature type="signal peptide" evidence="6">
    <location>
        <begin position="1"/>
        <end position="24"/>
    </location>
</feature>
<evidence type="ECO:0000256" key="4">
    <source>
        <dbReference type="ARBA" id="ARBA00022734"/>
    </source>
</evidence>
<evidence type="ECO:0000256" key="2">
    <source>
        <dbReference type="ARBA" id="ARBA00022525"/>
    </source>
</evidence>
<feature type="chain" id="PRO_5038758566" description="C-type lectin domain-containing protein" evidence="6">
    <location>
        <begin position="25"/>
        <end position="644"/>
    </location>
</feature>
<dbReference type="SUPFAM" id="SSF56436">
    <property type="entry name" value="C-type lectin-like"/>
    <property type="match status" value="3"/>
</dbReference>
<dbReference type="EMBL" id="JAIWYP010000002">
    <property type="protein sequence ID" value="KAH3867569.1"/>
    <property type="molecule type" value="Genomic_DNA"/>
</dbReference>
<dbReference type="AlphaFoldDB" id="A0A9D4RGM0"/>
<protein>
    <recommendedName>
        <fullName evidence="7">C-type lectin domain-containing protein</fullName>
    </recommendedName>
</protein>
<name>A0A9D4RGM0_DREPO</name>
<accession>A0A9D4RGM0</accession>
<dbReference type="SMART" id="SM00034">
    <property type="entry name" value="CLECT"/>
    <property type="match status" value="3"/>
</dbReference>
<dbReference type="InterPro" id="IPR051663">
    <property type="entry name" value="CLec_Tetranectin-domain"/>
</dbReference>
<dbReference type="PANTHER" id="PTHR22799">
    <property type="entry name" value="TETRANECTIN-RELATED"/>
    <property type="match status" value="1"/>
</dbReference>
<dbReference type="Pfam" id="PF00059">
    <property type="entry name" value="Lectin_C"/>
    <property type="match status" value="3"/>
</dbReference>
<evidence type="ECO:0000313" key="9">
    <source>
        <dbReference type="Proteomes" id="UP000828390"/>
    </source>
</evidence>
<dbReference type="Proteomes" id="UP000828390">
    <property type="component" value="Unassembled WGS sequence"/>
</dbReference>
<feature type="domain" description="C-type lectin" evidence="7">
    <location>
        <begin position="238"/>
        <end position="355"/>
    </location>
</feature>